<dbReference type="InParanoid" id="Q2QST8"/>
<reference evidence="3" key="5">
    <citation type="journal article" date="2013" name="Plant Cell Physiol.">
        <title>Rice Annotation Project Database (RAP-DB): an integrative and interactive database for rice genomics.</title>
        <authorList>
            <person name="Sakai H."/>
            <person name="Lee S.S."/>
            <person name="Tanaka T."/>
            <person name="Numa H."/>
            <person name="Kim J."/>
            <person name="Kawahara Y."/>
            <person name="Wakimoto H."/>
            <person name="Yang C.C."/>
            <person name="Iwamoto M."/>
            <person name="Abe T."/>
            <person name="Yamada Y."/>
            <person name="Muto A."/>
            <person name="Inokuchi H."/>
            <person name="Ikemura T."/>
            <person name="Matsumoto T."/>
            <person name="Sasaki T."/>
            <person name="Itoh T."/>
        </authorList>
    </citation>
    <scope>NUCLEOTIDE SEQUENCE</scope>
</reference>
<dbReference type="Gramene" id="Os12t0418600-01">
    <property type="protein sequence ID" value="Os12t0418600-01"/>
    <property type="gene ID" value="Os12g0418600"/>
</dbReference>
<reference evidence="4" key="2">
    <citation type="journal article" date="2005" name="Nature">
        <title>The map-based sequence of the rice genome.</title>
        <authorList>
            <consortium name="International rice genome sequencing project (IRGSP)"/>
            <person name="Matsumoto T."/>
            <person name="Wu J."/>
            <person name="Kanamori H."/>
            <person name="Katayose Y."/>
            <person name="Fujisawa M."/>
            <person name="Namiki N."/>
            <person name="Mizuno H."/>
            <person name="Yamamoto K."/>
            <person name="Antonio B.A."/>
            <person name="Baba T."/>
            <person name="Sakata K."/>
            <person name="Nagamura Y."/>
            <person name="Aoki H."/>
            <person name="Arikawa K."/>
            <person name="Arita K."/>
            <person name="Bito T."/>
            <person name="Chiden Y."/>
            <person name="Fujitsuka N."/>
            <person name="Fukunaka R."/>
            <person name="Hamada M."/>
            <person name="Harada C."/>
            <person name="Hayashi A."/>
            <person name="Hijishita S."/>
            <person name="Honda M."/>
            <person name="Hosokawa S."/>
            <person name="Ichikawa Y."/>
            <person name="Idonuma A."/>
            <person name="Iijima M."/>
            <person name="Ikeda M."/>
            <person name="Ikeno M."/>
            <person name="Ito K."/>
            <person name="Ito S."/>
            <person name="Ito T."/>
            <person name="Ito Y."/>
            <person name="Ito Y."/>
            <person name="Iwabuchi A."/>
            <person name="Kamiya K."/>
            <person name="Karasawa W."/>
            <person name="Kurita K."/>
            <person name="Katagiri S."/>
            <person name="Kikuta A."/>
            <person name="Kobayashi H."/>
            <person name="Kobayashi N."/>
            <person name="Machita K."/>
            <person name="Maehara T."/>
            <person name="Masukawa M."/>
            <person name="Mizubayashi T."/>
            <person name="Mukai Y."/>
            <person name="Nagasaki H."/>
            <person name="Nagata Y."/>
            <person name="Naito S."/>
            <person name="Nakashima M."/>
            <person name="Nakama Y."/>
            <person name="Nakamichi Y."/>
            <person name="Nakamura M."/>
            <person name="Meguro A."/>
            <person name="Negishi M."/>
            <person name="Ohta I."/>
            <person name="Ohta T."/>
            <person name="Okamoto M."/>
            <person name="Ono N."/>
            <person name="Saji S."/>
            <person name="Sakaguchi M."/>
            <person name="Sakai K."/>
            <person name="Shibata M."/>
            <person name="Shimokawa T."/>
            <person name="Song J."/>
            <person name="Takazaki Y."/>
            <person name="Terasawa K."/>
            <person name="Tsugane M."/>
            <person name="Tsuji K."/>
            <person name="Ueda S."/>
            <person name="Waki K."/>
            <person name="Yamagata H."/>
            <person name="Yamamoto M."/>
            <person name="Yamamoto S."/>
            <person name="Yamane H."/>
            <person name="Yoshiki S."/>
            <person name="Yoshihara R."/>
            <person name="Yukawa K."/>
            <person name="Zhong H."/>
            <person name="Yano M."/>
            <person name="Yuan Q."/>
            <person name="Ouyang S."/>
            <person name="Liu J."/>
            <person name="Jones K.M."/>
            <person name="Gansberger K."/>
            <person name="Moffat K."/>
            <person name="Hill J."/>
            <person name="Bera J."/>
            <person name="Fadrosh D."/>
            <person name="Jin S."/>
            <person name="Johri S."/>
            <person name="Kim M."/>
            <person name="Overton L."/>
            <person name="Reardon M."/>
            <person name="Tsitrin T."/>
            <person name="Vuong H."/>
            <person name="Weaver B."/>
            <person name="Ciecko A."/>
            <person name="Tallon L."/>
            <person name="Jackson J."/>
            <person name="Pai G."/>
            <person name="Aken S.V."/>
            <person name="Utterback T."/>
            <person name="Reidmuller S."/>
            <person name="Feldblyum T."/>
            <person name="Hsiao J."/>
            <person name="Zismann V."/>
            <person name="Iobst S."/>
            <person name="de Vazeille A.R."/>
            <person name="Buell C.R."/>
            <person name="Ying K."/>
            <person name="Li Y."/>
            <person name="Lu T."/>
            <person name="Huang Y."/>
            <person name="Zhao Q."/>
            <person name="Feng Q."/>
            <person name="Zhang L."/>
            <person name="Zhu J."/>
            <person name="Weng Q."/>
            <person name="Mu J."/>
            <person name="Lu Y."/>
            <person name="Fan D."/>
            <person name="Liu Y."/>
            <person name="Guan J."/>
            <person name="Zhang Y."/>
            <person name="Yu S."/>
            <person name="Liu X."/>
            <person name="Zhang Y."/>
            <person name="Hong G."/>
            <person name="Han B."/>
            <person name="Choisne N."/>
            <person name="Demange N."/>
            <person name="Orjeda G."/>
            <person name="Samain S."/>
            <person name="Cattolico L."/>
            <person name="Pelletier E."/>
            <person name="Couloux A."/>
            <person name="Segurens B."/>
            <person name="Wincker P."/>
            <person name="D'Hont A."/>
            <person name="Scarpelli C."/>
            <person name="Weissenbach J."/>
            <person name="Salanoubat M."/>
            <person name="Quetier F."/>
            <person name="Yu Y."/>
            <person name="Kim H.R."/>
            <person name="Rambo T."/>
            <person name="Currie J."/>
            <person name="Collura K."/>
            <person name="Luo M."/>
            <person name="Yang T."/>
            <person name="Ammiraju J.S.S."/>
            <person name="Engler F."/>
            <person name="Soderlund C."/>
            <person name="Wing R.A."/>
            <person name="Palmer L.E."/>
            <person name="de la Bastide M."/>
            <person name="Spiegel L."/>
            <person name="Nascimento L."/>
            <person name="Zutavern T."/>
            <person name="O'Shaughnessy A."/>
            <person name="Dike S."/>
            <person name="Dedhia N."/>
            <person name="Preston R."/>
            <person name="Balija V."/>
            <person name="McCombie W.R."/>
            <person name="Chow T."/>
            <person name="Chen H."/>
            <person name="Chung M."/>
            <person name="Chen C."/>
            <person name="Shaw J."/>
            <person name="Wu H."/>
            <person name="Hsiao K."/>
            <person name="Chao Y."/>
            <person name="Chu M."/>
            <person name="Cheng C."/>
            <person name="Hour A."/>
            <person name="Lee P."/>
            <person name="Lin S."/>
            <person name="Lin Y."/>
            <person name="Liou J."/>
            <person name="Liu S."/>
            <person name="Hsing Y."/>
            <person name="Raghuvanshi S."/>
            <person name="Mohanty A."/>
            <person name="Bharti A.K."/>
            <person name="Gaur A."/>
            <person name="Gupta V."/>
            <person name="Kumar D."/>
            <person name="Ravi V."/>
            <person name="Vij S."/>
            <person name="Kapur A."/>
            <person name="Khurana P."/>
            <person name="Khurana P."/>
            <person name="Khurana J.P."/>
            <person name="Tyagi A.K."/>
            <person name="Gaikwad K."/>
            <person name="Singh A."/>
            <person name="Dalal V."/>
            <person name="Srivastava S."/>
            <person name="Dixit A."/>
            <person name="Pal A.K."/>
            <person name="Ghazi I.A."/>
            <person name="Yadav M."/>
            <person name="Pandit A."/>
            <person name="Bhargava A."/>
            <person name="Sureshbabu K."/>
            <person name="Batra K."/>
            <person name="Sharma T.R."/>
            <person name="Mohapatra T."/>
            <person name="Singh N.K."/>
            <person name="Messing J."/>
            <person name="Nelson A.B."/>
            <person name="Fuks G."/>
            <person name="Kavchok S."/>
            <person name="Keizer G."/>
            <person name="Linton E."/>
            <person name="Llaca V."/>
            <person name="Song R."/>
            <person name="Tanyolac B."/>
            <person name="Young S."/>
            <person name="Ho-Il K."/>
            <person name="Hahn J.H."/>
            <person name="Sangsakoo G."/>
            <person name="Vanavichit A."/>
            <person name="de Mattos Luiz.A.T."/>
            <person name="Zimmer P.D."/>
            <person name="Malone G."/>
            <person name="Dellagostin O."/>
            <person name="de Oliveira A.C."/>
            <person name="Bevan M."/>
            <person name="Bancroft I."/>
            <person name="Minx P."/>
            <person name="Cordum H."/>
            <person name="Wilson R."/>
            <person name="Cheng Z."/>
            <person name="Jin W."/>
            <person name="Jiang J."/>
            <person name="Leong S.A."/>
            <person name="Iwama H."/>
            <person name="Gojobori T."/>
            <person name="Itoh T."/>
            <person name="Niimura Y."/>
            <person name="Fujii Y."/>
            <person name="Habara T."/>
            <person name="Sakai H."/>
            <person name="Sato Y."/>
            <person name="Wilson G."/>
            <person name="Kumar K."/>
            <person name="McCouch S."/>
            <person name="Juretic N."/>
            <person name="Hoen D."/>
            <person name="Wright S."/>
            <person name="Bruskiewich R."/>
            <person name="Bureau T."/>
            <person name="Miyao A."/>
            <person name="Hirochika H."/>
            <person name="Nishikawa T."/>
            <person name="Kadowaki K."/>
            <person name="Sugiura M."/>
            <person name="Burr B."/>
            <person name="Sasaki T."/>
        </authorList>
    </citation>
    <scope>NUCLEOTIDE SEQUENCE [LARGE SCALE GENOMIC DNA]</scope>
    <source>
        <strain evidence="4">cv. Nipponbare</strain>
    </source>
</reference>
<reference evidence="2" key="1">
    <citation type="journal article" date="2005" name="BMC Biol.">
        <title>The sequence of rice chromosomes 11 and 12, rich in disease resistance genes and recent gene duplications.</title>
        <authorList>
            <consortium name="The rice chromosomes 11 and 12 sequencing consortia"/>
        </authorList>
    </citation>
    <scope>NUCLEOTIDE SEQUENCE [LARGE SCALE GENOMIC DNA]</scope>
</reference>
<dbReference type="AlphaFoldDB" id="Q2QST8"/>
<dbReference type="EMBL" id="DP000011">
    <property type="protein sequence ID" value="ABA97601.2"/>
    <property type="molecule type" value="Genomic_DNA"/>
</dbReference>
<reference evidence="3" key="7">
    <citation type="submission" date="2015-10" db="EMBL/GenBank/DDBJ databases">
        <authorList>
            <person name="Sakai H."/>
            <person name="Kawahara Y."/>
            <person name="Matsumoto T."/>
            <person name="Buell C.R."/>
            <person name="Itoh T."/>
        </authorList>
    </citation>
    <scope>NUCLEOTIDE SEQUENCE</scope>
</reference>
<evidence type="ECO:0000313" key="4">
    <source>
        <dbReference type="Proteomes" id="UP000059680"/>
    </source>
</evidence>
<reference evidence="2" key="4">
    <citation type="submission" date="2006-01" db="EMBL/GenBank/DDBJ databases">
        <authorList>
            <person name="Buell R."/>
        </authorList>
    </citation>
    <scope>NUCLEOTIDE SEQUENCE</scope>
</reference>
<accession>Q2QST8</accession>
<evidence type="ECO:0000256" key="1">
    <source>
        <dbReference type="SAM" id="MobiDB-lite"/>
    </source>
</evidence>
<feature type="region of interest" description="Disordered" evidence="1">
    <location>
        <begin position="1"/>
        <end position="59"/>
    </location>
</feature>
<reference evidence="3 4" key="6">
    <citation type="journal article" date="2013" name="Rice">
        <title>Improvement of the Oryza sativa Nipponbare reference genome using next generation sequence and optical map data.</title>
        <authorList>
            <person name="Kawahara Y."/>
            <person name="de la Bastide M."/>
            <person name="Hamilton J.P."/>
            <person name="Kanamori H."/>
            <person name="McCombie W.R."/>
            <person name="Ouyang S."/>
            <person name="Schwartz D.C."/>
            <person name="Tanaka T."/>
            <person name="Wu J."/>
            <person name="Zhou S."/>
            <person name="Childs K.L."/>
            <person name="Davidson R.M."/>
            <person name="Lin H."/>
            <person name="Quesada-Ocampo L."/>
            <person name="Vaillancourt B."/>
            <person name="Sakai H."/>
            <person name="Lee S.S."/>
            <person name="Kim J."/>
            <person name="Numa H."/>
            <person name="Itoh T."/>
            <person name="Buell C.R."/>
            <person name="Matsumoto T."/>
        </authorList>
    </citation>
    <scope>NUCLEOTIDE SEQUENCE [LARGE SCALE GENOMIC DNA]</scope>
    <source>
        <strain evidence="4">cv. Nipponbare</strain>
    </source>
</reference>
<gene>
    <name evidence="2" type="ordered locus">LOC_Os12g22970</name>
    <name evidence="3" type="ordered locus">Os12g0418600</name>
    <name evidence="3" type="ORF">OSNPB_120418600</name>
</gene>
<organism evidence="2">
    <name type="scientific">Oryza sativa subsp. japonica</name>
    <name type="common">Rice</name>
    <dbReference type="NCBI Taxonomy" id="39947"/>
    <lineage>
        <taxon>Eukaryota</taxon>
        <taxon>Viridiplantae</taxon>
        <taxon>Streptophyta</taxon>
        <taxon>Embryophyta</taxon>
        <taxon>Tracheophyta</taxon>
        <taxon>Spermatophyta</taxon>
        <taxon>Magnoliopsida</taxon>
        <taxon>Liliopsida</taxon>
        <taxon>Poales</taxon>
        <taxon>Poaceae</taxon>
        <taxon>BOP clade</taxon>
        <taxon>Oryzoideae</taxon>
        <taxon>Oryzeae</taxon>
        <taxon>Oryzinae</taxon>
        <taxon>Oryza</taxon>
        <taxon>Oryza sativa</taxon>
    </lineage>
</organism>
<feature type="compositionally biased region" description="Basic residues" evidence="1">
    <location>
        <begin position="1"/>
        <end position="13"/>
    </location>
</feature>
<dbReference type="EMBL" id="AP014968">
    <property type="protein sequence ID" value="BAT16888.1"/>
    <property type="molecule type" value="Genomic_DNA"/>
</dbReference>
<dbReference type="PaxDb" id="39947-Q2QST8"/>
<dbReference type="Proteomes" id="UP000059680">
    <property type="component" value="Chromosome 12"/>
</dbReference>
<dbReference type="HOGENOM" id="CLU_2150072_0_0_1"/>
<feature type="compositionally biased region" description="Polar residues" evidence="1">
    <location>
        <begin position="49"/>
        <end position="59"/>
    </location>
</feature>
<protein>
    <submittedName>
        <fullName evidence="2">Expressed protein</fullName>
    </submittedName>
    <submittedName>
        <fullName evidence="3">Os12g0418600 protein</fullName>
    </submittedName>
</protein>
<feature type="compositionally biased region" description="Basic residues" evidence="1">
    <location>
        <begin position="38"/>
        <end position="48"/>
    </location>
</feature>
<proteinExistence type="predicted"/>
<keyword evidence="4" id="KW-1185">Reference proteome</keyword>
<reference evidence="2" key="3">
    <citation type="submission" date="2005-04" db="EMBL/GenBank/DDBJ databases">
        <authorList>
            <person name="Buell C.R."/>
            <person name="Wing R.A."/>
            <person name="McCombie W.A."/>
            <person name="Ouyang S."/>
        </authorList>
    </citation>
    <scope>NUCLEOTIDE SEQUENCE</scope>
</reference>
<sequence length="112" mass="13037">MLRNTLRRRRRGRSTTGAPAPYSLPLLCARLEGEEKKKNGRKKKRHMTNHTASSTIESKELTWTQMATLKPREILRRKRKRANKEIRRKRDSTATTSLSRLVYTRAFACGVL</sequence>
<evidence type="ECO:0000313" key="3">
    <source>
        <dbReference type="EMBL" id="BAT16888.1"/>
    </source>
</evidence>
<name>Q2QST8_ORYSJ</name>
<evidence type="ECO:0000313" key="2">
    <source>
        <dbReference type="EMBL" id="ABA97601.2"/>
    </source>
</evidence>